<dbReference type="PANTHER" id="PTHR35446:SF3">
    <property type="entry name" value="CMD DOMAIN-CONTAINING PROTEIN"/>
    <property type="match status" value="1"/>
</dbReference>
<dbReference type="GO" id="GO:0003677">
    <property type="term" value="F:DNA binding"/>
    <property type="evidence" value="ECO:0007669"/>
    <property type="project" value="UniProtKB-UniRule"/>
</dbReference>
<feature type="domain" description="HTH tetR-type" evidence="6">
    <location>
        <begin position="6"/>
        <end position="66"/>
    </location>
</feature>
<dbReference type="InterPro" id="IPR009057">
    <property type="entry name" value="Homeodomain-like_sf"/>
</dbReference>
<evidence type="ECO:0000256" key="4">
    <source>
        <dbReference type="PROSITE-ProRule" id="PRU00335"/>
    </source>
</evidence>
<evidence type="ECO:0000256" key="1">
    <source>
        <dbReference type="ARBA" id="ARBA00023015"/>
    </source>
</evidence>
<dbReference type="SUPFAM" id="SSF69118">
    <property type="entry name" value="AhpD-like"/>
    <property type="match status" value="1"/>
</dbReference>
<accession>A0A2N3WUW6</accession>
<dbReference type="InterPro" id="IPR001647">
    <property type="entry name" value="HTH_TetR"/>
</dbReference>
<dbReference type="Pfam" id="PF00440">
    <property type="entry name" value="TetR_N"/>
    <property type="match status" value="1"/>
</dbReference>
<dbReference type="Proteomes" id="UP000233750">
    <property type="component" value="Unassembled WGS sequence"/>
</dbReference>
<dbReference type="InterPro" id="IPR011075">
    <property type="entry name" value="TetR_C"/>
</dbReference>
<dbReference type="RefSeq" id="WP_101440345.1">
    <property type="nucleotide sequence ID" value="NZ_PJMY01000003.1"/>
</dbReference>
<feature type="DNA-binding region" description="H-T-H motif" evidence="4">
    <location>
        <begin position="29"/>
        <end position="48"/>
    </location>
</feature>
<name>A0A2N3WUW6_9PSEU</name>
<dbReference type="InterPro" id="IPR036271">
    <property type="entry name" value="Tet_transcr_reg_TetR-rel_C_sf"/>
</dbReference>
<sequence>MSGVKHFDPSAVVGAVTQLLWQRGWAETGIADIVATTGISRSSLYATFGSKQSLCLAALRRYLAEHAEPAFTALETGGRGLSTIAEFFDGLITARCAGPRARWGCLATNLQTGGQAPIPDALAEHHQRVRDALRTALDSADRLGQLRPDLDLDATAEHLVLVAQGVNLRSRAGADASTLRSAVAAALTALRRPGDTTETWPRSTRRTRRNSMSEFTIHDEHTAPAEVAPALEKIHKSLGFIPNLYGIMAESPQAFNAYQALSEQFRKTSLPKGGQDVVWLTVSRYNACHYCMAVHSTNALRSGVDSETVAALRDGKPLGDPQLEAIRRFTHAVAAEQGNVPDDEIRAFLAAGFAQRQILDVVVGVAMKTLSNYINHLAHTPLDDAFTAQAWEA</sequence>
<dbReference type="SUPFAM" id="SSF46689">
    <property type="entry name" value="Homeodomain-like"/>
    <property type="match status" value="1"/>
</dbReference>
<gene>
    <name evidence="7" type="ORF">ATK30_8649</name>
</gene>
<protein>
    <submittedName>
        <fullName evidence="7">TetR family transcriptional regulator</fullName>
    </submittedName>
</protein>
<dbReference type="PANTHER" id="PTHR35446">
    <property type="entry name" value="SI:CH211-175M2.5"/>
    <property type="match status" value="1"/>
</dbReference>
<dbReference type="GO" id="GO:0051920">
    <property type="term" value="F:peroxiredoxin activity"/>
    <property type="evidence" value="ECO:0007669"/>
    <property type="project" value="InterPro"/>
</dbReference>
<keyword evidence="2 4" id="KW-0238">DNA-binding</keyword>
<organism evidence="7 8">
    <name type="scientific">Amycolatopsis echigonensis</name>
    <dbReference type="NCBI Taxonomy" id="2576905"/>
    <lineage>
        <taxon>Bacteria</taxon>
        <taxon>Bacillati</taxon>
        <taxon>Actinomycetota</taxon>
        <taxon>Actinomycetes</taxon>
        <taxon>Pseudonocardiales</taxon>
        <taxon>Pseudonocardiaceae</taxon>
        <taxon>Amycolatopsis</taxon>
    </lineage>
</organism>
<dbReference type="EMBL" id="PJMY01000003">
    <property type="protein sequence ID" value="PKV97657.1"/>
    <property type="molecule type" value="Genomic_DNA"/>
</dbReference>
<dbReference type="Gene3D" id="1.20.1290.10">
    <property type="entry name" value="AhpD-like"/>
    <property type="match status" value="1"/>
</dbReference>
<keyword evidence="1" id="KW-0805">Transcription regulation</keyword>
<dbReference type="NCBIfam" id="TIGR00778">
    <property type="entry name" value="ahpD_dom"/>
    <property type="match status" value="1"/>
</dbReference>
<keyword evidence="8" id="KW-1185">Reference proteome</keyword>
<evidence type="ECO:0000256" key="3">
    <source>
        <dbReference type="ARBA" id="ARBA00023163"/>
    </source>
</evidence>
<dbReference type="InterPro" id="IPR003779">
    <property type="entry name" value="CMD-like"/>
</dbReference>
<evidence type="ECO:0000313" key="8">
    <source>
        <dbReference type="Proteomes" id="UP000233750"/>
    </source>
</evidence>
<dbReference type="InterPro" id="IPR004675">
    <property type="entry name" value="AhpD_core"/>
</dbReference>
<comment type="caution">
    <text evidence="7">The sequence shown here is derived from an EMBL/GenBank/DDBJ whole genome shotgun (WGS) entry which is preliminary data.</text>
</comment>
<reference evidence="7 8" key="1">
    <citation type="submission" date="2017-12" db="EMBL/GenBank/DDBJ databases">
        <title>Sequencing the genomes of 1000 Actinobacteria strains.</title>
        <authorList>
            <person name="Klenk H.-P."/>
        </authorList>
    </citation>
    <scope>NUCLEOTIDE SEQUENCE [LARGE SCALE GENOMIC DNA]</scope>
    <source>
        <strain evidence="7 8">DSM 45165</strain>
    </source>
</reference>
<dbReference type="Gene3D" id="1.10.10.60">
    <property type="entry name" value="Homeodomain-like"/>
    <property type="match status" value="1"/>
</dbReference>
<dbReference type="Gene3D" id="1.10.357.10">
    <property type="entry name" value="Tetracycline Repressor, domain 2"/>
    <property type="match status" value="1"/>
</dbReference>
<dbReference type="InterPro" id="IPR029032">
    <property type="entry name" value="AhpD-like"/>
</dbReference>
<feature type="region of interest" description="Disordered" evidence="5">
    <location>
        <begin position="194"/>
        <end position="213"/>
    </location>
</feature>
<proteinExistence type="predicted"/>
<dbReference type="Pfam" id="PF02627">
    <property type="entry name" value="CMD"/>
    <property type="match status" value="1"/>
</dbReference>
<evidence type="ECO:0000256" key="5">
    <source>
        <dbReference type="SAM" id="MobiDB-lite"/>
    </source>
</evidence>
<keyword evidence="3" id="KW-0804">Transcription</keyword>
<dbReference type="PRINTS" id="PR00455">
    <property type="entry name" value="HTHTETR"/>
</dbReference>
<dbReference type="Pfam" id="PF16925">
    <property type="entry name" value="TetR_C_13"/>
    <property type="match status" value="1"/>
</dbReference>
<evidence type="ECO:0000313" key="7">
    <source>
        <dbReference type="EMBL" id="PKV97657.1"/>
    </source>
</evidence>
<evidence type="ECO:0000259" key="6">
    <source>
        <dbReference type="PROSITE" id="PS50977"/>
    </source>
</evidence>
<dbReference type="AlphaFoldDB" id="A0A2N3WUW6"/>
<dbReference type="PROSITE" id="PS50977">
    <property type="entry name" value="HTH_TETR_2"/>
    <property type="match status" value="1"/>
</dbReference>
<dbReference type="SUPFAM" id="SSF48498">
    <property type="entry name" value="Tetracyclin repressor-like, C-terminal domain"/>
    <property type="match status" value="1"/>
</dbReference>
<dbReference type="OrthoDB" id="122912at2"/>
<evidence type="ECO:0000256" key="2">
    <source>
        <dbReference type="ARBA" id="ARBA00023125"/>
    </source>
</evidence>